<evidence type="ECO:0000256" key="7">
    <source>
        <dbReference type="ARBA" id="ARBA00023004"/>
    </source>
</evidence>
<dbReference type="AlphaFoldDB" id="A0A3B1DN59"/>
<dbReference type="InterPro" id="IPR007197">
    <property type="entry name" value="rSAM"/>
</dbReference>
<dbReference type="SMART" id="SM00729">
    <property type="entry name" value="Elp3"/>
    <property type="match status" value="1"/>
</dbReference>
<dbReference type="Gene3D" id="3.20.20.70">
    <property type="entry name" value="Aldolase class I"/>
    <property type="match status" value="1"/>
</dbReference>
<comment type="catalytic activity">
    <reaction evidence="12">
        <text>GTP + AH2 + S-adenosyl-L-methionine = (8S)-3',8-cyclo-7,8-dihydroguanosine 5'-triphosphate + 5'-deoxyadenosine + L-methionine + A + H(+)</text>
        <dbReference type="Rhea" id="RHEA:49576"/>
        <dbReference type="ChEBI" id="CHEBI:13193"/>
        <dbReference type="ChEBI" id="CHEBI:15378"/>
        <dbReference type="ChEBI" id="CHEBI:17319"/>
        <dbReference type="ChEBI" id="CHEBI:17499"/>
        <dbReference type="ChEBI" id="CHEBI:37565"/>
        <dbReference type="ChEBI" id="CHEBI:57844"/>
        <dbReference type="ChEBI" id="CHEBI:59789"/>
        <dbReference type="ChEBI" id="CHEBI:131766"/>
        <dbReference type="EC" id="4.1.99.22"/>
    </reaction>
</comment>
<keyword evidence="11 15" id="KW-0456">Lyase</keyword>
<comment type="cofactor">
    <cofactor evidence="1">
        <name>[4Fe-4S] cluster</name>
        <dbReference type="ChEBI" id="CHEBI:49883"/>
    </cofactor>
</comment>
<evidence type="ECO:0000256" key="1">
    <source>
        <dbReference type="ARBA" id="ARBA00001966"/>
    </source>
</evidence>
<dbReference type="GO" id="GO:0006777">
    <property type="term" value="P:Mo-molybdopterin cofactor biosynthetic process"/>
    <property type="evidence" value="ECO:0007669"/>
    <property type="project" value="UniProtKB-KW"/>
</dbReference>
<dbReference type="CDD" id="cd01335">
    <property type="entry name" value="Radical_SAM"/>
    <property type="match status" value="1"/>
</dbReference>
<evidence type="ECO:0000256" key="12">
    <source>
        <dbReference type="ARBA" id="ARBA00048697"/>
    </source>
</evidence>
<keyword evidence="10" id="KW-0501">Molybdenum cofactor biosynthesis</keyword>
<evidence type="ECO:0000256" key="8">
    <source>
        <dbReference type="ARBA" id="ARBA00023014"/>
    </source>
</evidence>
<gene>
    <name evidence="15" type="ORF">MNBD_UNCLBAC01-436</name>
</gene>
<dbReference type="InterPro" id="IPR050105">
    <property type="entry name" value="MoCo_biosynth_MoaA/MoaC"/>
</dbReference>
<dbReference type="PANTHER" id="PTHR22960">
    <property type="entry name" value="MOLYBDOPTERIN COFACTOR SYNTHESIS PROTEIN A"/>
    <property type="match status" value="1"/>
</dbReference>
<dbReference type="GO" id="GO:0005525">
    <property type="term" value="F:GTP binding"/>
    <property type="evidence" value="ECO:0007669"/>
    <property type="project" value="UniProtKB-KW"/>
</dbReference>
<dbReference type="GO" id="GO:0046872">
    <property type="term" value="F:metal ion binding"/>
    <property type="evidence" value="ECO:0007669"/>
    <property type="project" value="UniProtKB-KW"/>
</dbReference>
<keyword evidence="6" id="KW-0547">Nucleotide-binding</keyword>
<dbReference type="PANTHER" id="PTHR22960:SF0">
    <property type="entry name" value="MOLYBDENUM COFACTOR BIOSYNTHESIS PROTEIN 1"/>
    <property type="match status" value="1"/>
</dbReference>
<evidence type="ECO:0000256" key="4">
    <source>
        <dbReference type="ARBA" id="ARBA00022691"/>
    </source>
</evidence>
<evidence type="ECO:0000313" key="15">
    <source>
        <dbReference type="EMBL" id="VAX37524.1"/>
    </source>
</evidence>
<name>A0A3B1DN59_9ZZZZ</name>
<dbReference type="Pfam" id="PF06463">
    <property type="entry name" value="Mob_synth_C"/>
    <property type="match status" value="1"/>
</dbReference>
<keyword evidence="8" id="KW-0411">Iron-sulfur</keyword>
<evidence type="ECO:0000259" key="14">
    <source>
        <dbReference type="PROSITE" id="PS51918"/>
    </source>
</evidence>
<dbReference type="NCBIfam" id="TIGR02666">
    <property type="entry name" value="moaA"/>
    <property type="match status" value="1"/>
</dbReference>
<dbReference type="GO" id="GO:0051539">
    <property type="term" value="F:4 iron, 4 sulfur cluster binding"/>
    <property type="evidence" value="ECO:0007669"/>
    <property type="project" value="UniProtKB-KW"/>
</dbReference>
<dbReference type="PROSITE" id="PS01305">
    <property type="entry name" value="MOAA_NIFB_PQQE"/>
    <property type="match status" value="1"/>
</dbReference>
<feature type="region of interest" description="Disordered" evidence="13">
    <location>
        <begin position="316"/>
        <end position="340"/>
    </location>
</feature>
<dbReference type="NCBIfam" id="NF001199">
    <property type="entry name" value="PRK00164.2-1"/>
    <property type="match status" value="1"/>
</dbReference>
<dbReference type="SFLD" id="SFLDG01383">
    <property type="entry name" value="cyclic_pyranopterin_phosphate"/>
    <property type="match status" value="1"/>
</dbReference>
<dbReference type="PROSITE" id="PS51918">
    <property type="entry name" value="RADICAL_SAM"/>
    <property type="match status" value="1"/>
</dbReference>
<keyword evidence="3" id="KW-0004">4Fe-4S</keyword>
<reference evidence="15" key="1">
    <citation type="submission" date="2018-06" db="EMBL/GenBank/DDBJ databases">
        <authorList>
            <person name="Zhirakovskaya E."/>
        </authorList>
    </citation>
    <scope>NUCLEOTIDE SEQUENCE</scope>
</reference>
<dbReference type="SFLD" id="SFLDG01067">
    <property type="entry name" value="SPASM/twitch_domain_containing"/>
    <property type="match status" value="1"/>
</dbReference>
<dbReference type="CDD" id="cd21117">
    <property type="entry name" value="Twitch_MoaA"/>
    <property type="match status" value="1"/>
</dbReference>
<proteinExistence type="inferred from homology"/>
<accession>A0A3B1DN59</accession>
<dbReference type="InterPro" id="IPR010505">
    <property type="entry name" value="MoaA_twitch"/>
</dbReference>
<feature type="domain" description="Radical SAM core" evidence="14">
    <location>
        <begin position="8"/>
        <end position="228"/>
    </location>
</feature>
<evidence type="ECO:0000256" key="2">
    <source>
        <dbReference type="ARBA" id="ARBA00012167"/>
    </source>
</evidence>
<evidence type="ECO:0000256" key="9">
    <source>
        <dbReference type="ARBA" id="ARBA00023134"/>
    </source>
</evidence>
<evidence type="ECO:0000256" key="3">
    <source>
        <dbReference type="ARBA" id="ARBA00022485"/>
    </source>
</evidence>
<keyword evidence="9" id="KW-0342">GTP-binding</keyword>
<evidence type="ECO:0000256" key="13">
    <source>
        <dbReference type="SAM" id="MobiDB-lite"/>
    </source>
</evidence>
<evidence type="ECO:0000256" key="5">
    <source>
        <dbReference type="ARBA" id="ARBA00022723"/>
    </source>
</evidence>
<protein>
    <recommendedName>
        <fullName evidence="2">GTP 3',8-cyclase</fullName>
        <ecNumber evidence="2">4.1.99.22</ecNumber>
    </recommendedName>
</protein>
<keyword evidence="5" id="KW-0479">Metal-binding</keyword>
<dbReference type="EMBL" id="UOGJ01000130">
    <property type="protein sequence ID" value="VAX37524.1"/>
    <property type="molecule type" value="Genomic_DNA"/>
</dbReference>
<dbReference type="EC" id="4.1.99.22" evidence="2"/>
<dbReference type="InterPro" id="IPR006638">
    <property type="entry name" value="Elp3/MiaA/NifB-like_rSAM"/>
</dbReference>
<organism evidence="15">
    <name type="scientific">hydrothermal vent metagenome</name>
    <dbReference type="NCBI Taxonomy" id="652676"/>
    <lineage>
        <taxon>unclassified sequences</taxon>
        <taxon>metagenomes</taxon>
        <taxon>ecological metagenomes</taxon>
    </lineage>
</organism>
<dbReference type="GO" id="GO:0061799">
    <property type="term" value="F:cyclic pyranopterin monophosphate synthase activity"/>
    <property type="evidence" value="ECO:0007669"/>
    <property type="project" value="TreeGrafter"/>
</dbReference>
<dbReference type="UniPathway" id="UPA00344"/>
<dbReference type="GO" id="GO:0061798">
    <property type="term" value="F:GTP 3',8'-cyclase activity"/>
    <property type="evidence" value="ECO:0007669"/>
    <property type="project" value="UniProtKB-EC"/>
</dbReference>
<keyword evidence="7" id="KW-0408">Iron</keyword>
<dbReference type="InterPro" id="IPR013483">
    <property type="entry name" value="MoaA"/>
</dbReference>
<dbReference type="Pfam" id="PF04055">
    <property type="entry name" value="Radical_SAM"/>
    <property type="match status" value="1"/>
</dbReference>
<dbReference type="SFLD" id="SFLDS00029">
    <property type="entry name" value="Radical_SAM"/>
    <property type="match status" value="1"/>
</dbReference>
<dbReference type="InterPro" id="IPR058240">
    <property type="entry name" value="rSAM_sf"/>
</dbReference>
<dbReference type="HAMAP" id="MF_01225_B">
    <property type="entry name" value="MoaA_B"/>
    <property type="match status" value="1"/>
</dbReference>
<dbReference type="InterPro" id="IPR000385">
    <property type="entry name" value="MoaA_NifB_PqqE_Fe-S-bd_CS"/>
</dbReference>
<feature type="compositionally biased region" description="Basic and acidic residues" evidence="13">
    <location>
        <begin position="316"/>
        <end position="328"/>
    </location>
</feature>
<evidence type="ECO:0000256" key="6">
    <source>
        <dbReference type="ARBA" id="ARBA00022741"/>
    </source>
</evidence>
<dbReference type="InterPro" id="IPR040064">
    <property type="entry name" value="MoaA-like"/>
</dbReference>
<keyword evidence="4" id="KW-0949">S-adenosyl-L-methionine</keyword>
<evidence type="ECO:0000256" key="10">
    <source>
        <dbReference type="ARBA" id="ARBA00023150"/>
    </source>
</evidence>
<dbReference type="SUPFAM" id="SSF102114">
    <property type="entry name" value="Radical SAM enzymes"/>
    <property type="match status" value="1"/>
</dbReference>
<evidence type="ECO:0000256" key="11">
    <source>
        <dbReference type="ARBA" id="ARBA00023239"/>
    </source>
</evidence>
<dbReference type="InterPro" id="IPR013785">
    <property type="entry name" value="Aldolase_TIM"/>
</dbReference>
<sequence>MASPIYDQLNRPLKDLRISVTDRCNFRCPYCMPEYEQAESYSFLNKKNCLTYEEIIRLTKQFVQLGVCKIRLTGGEPLLRRELDKLVVQLAQISGIDDIALTTNGTLLAKQVKTLKNAGLKRITISLDSLNTEQFNNMTGNKGTLSEVLDGIKTAENVGFDSIKINTVIQKNVNKNQILDLVNYFKGTKSILRFIEYMDAGTCNRWDAKEVVSVKEILSIIQTQYSLEPLKPNYFGEVAARYKFIDGTGEIGFITSVTQPFCHSCTRVRLSSDGKLYNCLFATKGQDLRTPLRNGASDKELLKIITNTWNTRKDRYSELRQEPTEKKSSASKIEMFQIGG</sequence>
<dbReference type="SFLD" id="SFLDG01386">
    <property type="entry name" value="main_SPASM_domain-containing"/>
    <property type="match status" value="1"/>
</dbReference>